<evidence type="ECO:0000313" key="2">
    <source>
        <dbReference type="Proteomes" id="UP000050761"/>
    </source>
</evidence>
<gene>
    <name evidence="1" type="ORF">HPBE_LOCUS22718</name>
</gene>
<evidence type="ECO:0000313" key="1">
    <source>
        <dbReference type="EMBL" id="VDP34289.1"/>
    </source>
</evidence>
<dbReference type="Proteomes" id="UP000050761">
    <property type="component" value="Unassembled WGS sequence"/>
</dbReference>
<evidence type="ECO:0000313" key="3">
    <source>
        <dbReference type="WBParaSite" id="HPBE_0002271901-mRNA-1"/>
    </source>
</evidence>
<name>A0A183GJ77_HELPZ</name>
<sequence>MPQLNRRLISPVIGGGAVCRCSFSVSFSRVQSEPLLGGRLCNARRAEDVLCGAVFDWKGAVPGTAAVRGTEQQGRIVRSALLAVRAQFQRLCV</sequence>
<keyword evidence="2" id="KW-1185">Reference proteome</keyword>
<reference evidence="3" key="2">
    <citation type="submission" date="2019-09" db="UniProtKB">
        <authorList>
            <consortium name="WormBaseParasite"/>
        </authorList>
    </citation>
    <scope>IDENTIFICATION</scope>
</reference>
<proteinExistence type="predicted"/>
<protein>
    <submittedName>
        <fullName evidence="3">Secreted protein</fullName>
    </submittedName>
</protein>
<dbReference type="WBParaSite" id="HPBE_0002271901-mRNA-1">
    <property type="protein sequence ID" value="HPBE_0002271901-mRNA-1"/>
    <property type="gene ID" value="HPBE_0002271901"/>
</dbReference>
<dbReference type="AlphaFoldDB" id="A0A183GJ77"/>
<dbReference type="EMBL" id="UZAH01034280">
    <property type="protein sequence ID" value="VDP34289.1"/>
    <property type="molecule type" value="Genomic_DNA"/>
</dbReference>
<reference evidence="1 2" key="1">
    <citation type="submission" date="2018-11" db="EMBL/GenBank/DDBJ databases">
        <authorList>
            <consortium name="Pathogen Informatics"/>
        </authorList>
    </citation>
    <scope>NUCLEOTIDE SEQUENCE [LARGE SCALE GENOMIC DNA]</scope>
</reference>
<accession>A0A183GJ77</accession>
<accession>A0A3P8GHW2</accession>
<organism evidence="2 3">
    <name type="scientific">Heligmosomoides polygyrus</name>
    <name type="common">Parasitic roundworm</name>
    <dbReference type="NCBI Taxonomy" id="6339"/>
    <lineage>
        <taxon>Eukaryota</taxon>
        <taxon>Metazoa</taxon>
        <taxon>Ecdysozoa</taxon>
        <taxon>Nematoda</taxon>
        <taxon>Chromadorea</taxon>
        <taxon>Rhabditida</taxon>
        <taxon>Rhabditina</taxon>
        <taxon>Rhabditomorpha</taxon>
        <taxon>Strongyloidea</taxon>
        <taxon>Heligmosomidae</taxon>
        <taxon>Heligmosomoides</taxon>
    </lineage>
</organism>